<accession>F7R0W2</accession>
<evidence type="ECO:0000313" key="1">
    <source>
        <dbReference type="EMBL" id="EGM51006.1"/>
    </source>
</evidence>
<sequence length="53" mass="6349">MGKSGSGKFTLINIIGFLDDQFEERYDFYEHTIHDYMRAQFSKCGRIKLWEII</sequence>
<name>F7R0W2_9LACO</name>
<evidence type="ECO:0000313" key="2">
    <source>
        <dbReference type="Proteomes" id="UP000002971"/>
    </source>
</evidence>
<protein>
    <submittedName>
        <fullName evidence="1">Uncharacterized protein</fullName>
    </submittedName>
</protein>
<dbReference type="Proteomes" id="UP000002971">
    <property type="component" value="Unassembled WGS sequence"/>
</dbReference>
<organism evidence="1 2">
    <name type="scientific">Ligilactobacillus ruminis SPM0211</name>
    <dbReference type="NCBI Taxonomy" id="1040964"/>
    <lineage>
        <taxon>Bacteria</taxon>
        <taxon>Bacillati</taxon>
        <taxon>Bacillota</taxon>
        <taxon>Bacilli</taxon>
        <taxon>Lactobacillales</taxon>
        <taxon>Lactobacillaceae</taxon>
        <taxon>Ligilactobacillus</taxon>
    </lineage>
</organism>
<proteinExistence type="predicted"/>
<dbReference type="EMBL" id="AFOJ01000006">
    <property type="protein sequence ID" value="EGM51006.1"/>
    <property type="molecule type" value="Genomic_DNA"/>
</dbReference>
<gene>
    <name evidence="1" type="ORF">LRU_01318</name>
</gene>
<comment type="caution">
    <text evidence="1">The sequence shown here is derived from an EMBL/GenBank/DDBJ whole genome shotgun (WGS) entry which is preliminary data.</text>
</comment>
<dbReference type="AlphaFoldDB" id="F7R0W2"/>
<reference evidence="1 2" key="1">
    <citation type="journal article" date="2011" name="J. Bacteriol.">
        <title>Genome Sequence of Lactobacillus ruminis SPM0211, Isolated from a Fecal Sample from a Healthy Korean.</title>
        <authorList>
            <person name="Lee S."/>
            <person name="Cho Y.J."/>
            <person name="Lee A.H."/>
            <person name="Chun J."/>
            <person name="Ha N.J."/>
            <person name="Ko G."/>
        </authorList>
    </citation>
    <scope>NUCLEOTIDE SEQUENCE [LARGE SCALE GENOMIC DNA]</scope>
    <source>
        <strain evidence="1 2">SPM0211</strain>
    </source>
</reference>